<feature type="domain" description="Retroviral polymerase SH3-like" evidence="1">
    <location>
        <begin position="4"/>
        <end position="35"/>
    </location>
</feature>
<sequence length="116" mass="12149">MNCCACYPIFSATSANKLSPRSVQCVFIGYALDTKNSHKGVIWNTDRTVHALPVCVTNRSSAGLPSDGGILGSVPHPVVYQICFSAGHSAINCPSRFTQPSAPALLTTPGDTTPAL</sequence>
<organism evidence="2 3">
    <name type="scientific">Cuscuta europaea</name>
    <name type="common">European dodder</name>
    <dbReference type="NCBI Taxonomy" id="41803"/>
    <lineage>
        <taxon>Eukaryota</taxon>
        <taxon>Viridiplantae</taxon>
        <taxon>Streptophyta</taxon>
        <taxon>Embryophyta</taxon>
        <taxon>Tracheophyta</taxon>
        <taxon>Spermatophyta</taxon>
        <taxon>Magnoliopsida</taxon>
        <taxon>eudicotyledons</taxon>
        <taxon>Gunneridae</taxon>
        <taxon>Pentapetalae</taxon>
        <taxon>asterids</taxon>
        <taxon>lamiids</taxon>
        <taxon>Solanales</taxon>
        <taxon>Convolvulaceae</taxon>
        <taxon>Cuscuteae</taxon>
        <taxon>Cuscuta</taxon>
        <taxon>Cuscuta subgen. Cuscuta</taxon>
    </lineage>
</organism>
<evidence type="ECO:0000259" key="1">
    <source>
        <dbReference type="Pfam" id="PF25597"/>
    </source>
</evidence>
<reference evidence="2" key="1">
    <citation type="submission" date="2022-07" db="EMBL/GenBank/DDBJ databases">
        <authorList>
            <person name="Macas J."/>
            <person name="Novak P."/>
            <person name="Neumann P."/>
        </authorList>
    </citation>
    <scope>NUCLEOTIDE SEQUENCE</scope>
</reference>
<dbReference type="Pfam" id="PF25597">
    <property type="entry name" value="SH3_retrovirus"/>
    <property type="match status" value="1"/>
</dbReference>
<evidence type="ECO:0000313" key="2">
    <source>
        <dbReference type="EMBL" id="CAH9072633.1"/>
    </source>
</evidence>
<accession>A0A9P0YRA6</accession>
<dbReference type="InterPro" id="IPR057670">
    <property type="entry name" value="SH3_retrovirus"/>
</dbReference>
<protein>
    <recommendedName>
        <fullName evidence="1">Retroviral polymerase SH3-like domain-containing protein</fullName>
    </recommendedName>
</protein>
<evidence type="ECO:0000313" key="3">
    <source>
        <dbReference type="Proteomes" id="UP001152484"/>
    </source>
</evidence>
<dbReference type="AlphaFoldDB" id="A0A9P0YRA6"/>
<comment type="caution">
    <text evidence="2">The sequence shown here is derived from an EMBL/GenBank/DDBJ whole genome shotgun (WGS) entry which is preliminary data.</text>
</comment>
<name>A0A9P0YRA6_CUSEU</name>
<keyword evidence="3" id="KW-1185">Reference proteome</keyword>
<dbReference type="EMBL" id="CAMAPE010000008">
    <property type="protein sequence ID" value="CAH9072633.1"/>
    <property type="molecule type" value="Genomic_DNA"/>
</dbReference>
<dbReference type="Proteomes" id="UP001152484">
    <property type="component" value="Unassembled WGS sequence"/>
</dbReference>
<gene>
    <name evidence="2" type="ORF">CEURO_LOCUS4434</name>
</gene>
<proteinExistence type="predicted"/>
<dbReference type="OrthoDB" id="1938465at2759"/>